<comment type="caution">
    <text evidence="1">The sequence shown here is derived from an EMBL/GenBank/DDBJ whole genome shotgun (WGS) entry which is preliminary data.</text>
</comment>
<evidence type="ECO:0000313" key="2">
    <source>
        <dbReference type="Proteomes" id="UP000191004"/>
    </source>
</evidence>
<dbReference type="AlphaFoldDB" id="A0A1T3CAT3"/>
<organism evidence="1 2">
    <name type="scientific">Trichoderma guizhouense</name>
    <dbReference type="NCBI Taxonomy" id="1491466"/>
    <lineage>
        <taxon>Eukaryota</taxon>
        <taxon>Fungi</taxon>
        <taxon>Dikarya</taxon>
        <taxon>Ascomycota</taxon>
        <taxon>Pezizomycotina</taxon>
        <taxon>Sordariomycetes</taxon>
        <taxon>Hypocreomycetidae</taxon>
        <taxon>Hypocreales</taxon>
        <taxon>Hypocreaceae</taxon>
        <taxon>Trichoderma</taxon>
    </lineage>
</organism>
<keyword evidence="2" id="KW-1185">Reference proteome</keyword>
<reference evidence="1 2" key="1">
    <citation type="submission" date="2016-04" db="EMBL/GenBank/DDBJ databases">
        <title>Multiple horizontal gene transfer events from other fungi enriched the ability of the initially mycotrophic fungus Trichoderma (Ascomycota) to feed on dead plant biomass.</title>
        <authorList>
            <person name="Atanasova L."/>
            <person name="Chenthamara K."/>
            <person name="Zhang J."/>
            <person name="Grujic M."/>
            <person name="Henrissat B."/>
            <person name="Kuo A."/>
            <person name="Aertz A."/>
            <person name="Salamov A."/>
            <person name="Lipzen A."/>
            <person name="Labutti K."/>
            <person name="Barry K."/>
            <person name="Miao Y."/>
            <person name="Rahimi M.J."/>
            <person name="Shen Q."/>
            <person name="Grigoriev I.V."/>
            <person name="Kubicek C.P."/>
            <person name="Druzhinina I.S."/>
        </authorList>
    </citation>
    <scope>NUCLEOTIDE SEQUENCE [LARGE SCALE GENOMIC DNA]</scope>
    <source>
        <strain evidence="1 2">NJAU 4742</strain>
    </source>
</reference>
<protein>
    <submittedName>
        <fullName evidence="1">Uncharacterized protein</fullName>
    </submittedName>
</protein>
<gene>
    <name evidence="1" type="ORF">A0O28_0012980</name>
</gene>
<dbReference type="EMBL" id="LVVK01000020">
    <property type="protein sequence ID" value="OPB38194.1"/>
    <property type="molecule type" value="Genomic_DNA"/>
</dbReference>
<name>A0A1T3CAT3_9HYPO</name>
<evidence type="ECO:0000313" key="1">
    <source>
        <dbReference type="EMBL" id="OPB38194.1"/>
    </source>
</evidence>
<sequence>MADADEASSTRPGVKGTIFVRRVPCKRCFNHYAQYPTKLDNANGTQLTACCDDSSASEKCTRCRLGNKPCQKIDKASLAVAKKLHEYAQAGYNDKFKKYQAAGRKALFKMRNRSRARTPRTLEDASIMEERAREARAVTKLKILLDMANSLSVIANATASLASNQWQTVTPYDREVADSYQGVLDDEADEIEYSESDFGDEIEEQA</sequence>
<accession>A0A1T3CAT3</accession>
<proteinExistence type="predicted"/>
<dbReference type="OrthoDB" id="10309121at2759"/>
<dbReference type="Proteomes" id="UP000191004">
    <property type="component" value="Unassembled WGS sequence"/>
</dbReference>